<organism evidence="2 3">
    <name type="scientific">Xanthomonas graminis pv. phlei</name>
    <dbReference type="NCBI Taxonomy" id="487906"/>
    <lineage>
        <taxon>Bacteria</taxon>
        <taxon>Pseudomonadati</taxon>
        <taxon>Pseudomonadota</taxon>
        <taxon>Gammaproteobacteria</taxon>
        <taxon>Lysobacterales</taxon>
        <taxon>Lysobacteraceae</taxon>
        <taxon>Xanthomonas</taxon>
        <taxon>Xanthomonas translucens group</taxon>
        <taxon>Xanthomonas graminis</taxon>
    </lineage>
</organism>
<feature type="region of interest" description="Disordered" evidence="1">
    <location>
        <begin position="213"/>
        <end position="253"/>
    </location>
</feature>
<dbReference type="EMBL" id="CXOJ01000037">
    <property type="protein sequence ID" value="CTP87879.1"/>
    <property type="molecule type" value="Genomic_DNA"/>
</dbReference>
<reference evidence="2 3" key="1">
    <citation type="submission" date="2015-07" db="EMBL/GenBank/DDBJ databases">
        <authorList>
            <person name="Noorani M."/>
        </authorList>
    </citation>
    <scope>NUCLEOTIDE SEQUENCE [LARGE SCALE GENOMIC DNA]</scope>
    <source>
        <strain evidence="2">LMG730</strain>
    </source>
</reference>
<dbReference type="Proteomes" id="UP000045978">
    <property type="component" value="Unassembled WGS sequence"/>
</dbReference>
<evidence type="ECO:0000313" key="2">
    <source>
        <dbReference type="EMBL" id="CTP87879.1"/>
    </source>
</evidence>
<evidence type="ECO:0000313" key="3">
    <source>
        <dbReference type="Proteomes" id="UP000045978"/>
    </source>
</evidence>
<feature type="region of interest" description="Disordered" evidence="1">
    <location>
        <begin position="159"/>
        <end position="181"/>
    </location>
</feature>
<feature type="region of interest" description="Disordered" evidence="1">
    <location>
        <begin position="77"/>
        <end position="103"/>
    </location>
</feature>
<feature type="compositionally biased region" description="Basic residues" evidence="1">
    <location>
        <begin position="1"/>
        <end position="16"/>
    </location>
</feature>
<accession>A0A0K2ZUP4</accession>
<name>A0A0K2ZUP4_9XANT</name>
<protein>
    <submittedName>
        <fullName evidence="2">Uncharacterized protein</fullName>
    </submittedName>
</protein>
<feature type="region of interest" description="Disordered" evidence="1">
    <location>
        <begin position="1"/>
        <end position="64"/>
    </location>
</feature>
<sequence>MRRRLQRRRRRQRKSSKPSTGGGTGRRCRRAACAPSTKVGTTPAPRSDYARAGASPWEGPHGLRDAVPALDRAAGGVLGGAGQGDPLAAPAAEDPGIRRSAVPALVRRRPDQPVLQRGRSAFARARRAAGAGGGVQRNRADPRVHLCAAACRGRRLRRGAAAPGRAARRPRGHLHAEHGRGGVRDAGLRAHRRGAFGGVRRLRRAQPGVAHRRCGAEAADRRRCRQPRRQDHPVQAAARCRLRGSQRAAAERC</sequence>
<gene>
    <name evidence="2" type="ORF">XTPLMG730_1937</name>
</gene>
<evidence type="ECO:0000256" key="1">
    <source>
        <dbReference type="SAM" id="MobiDB-lite"/>
    </source>
</evidence>
<proteinExistence type="predicted"/>
<dbReference type="AlphaFoldDB" id="A0A0K2ZUP4"/>